<sequence>MTSEQQDVEAVREQIAAVLTAAQQNDVDALYEHRAAVIAMYAQAMVEFHFEESQLPWLNDLLAAVQMDDSGSCRRLLAQQEDVDTVFLATQFASVIAGFFHHDECSTVLQAIGLQALLDEMDGMPGNQ</sequence>
<dbReference type="KEGG" id="dog:HP555_04440"/>
<organism evidence="1 2">
    <name type="scientific">Desulfobulbus oligotrophicus</name>
    <dbReference type="NCBI Taxonomy" id="1909699"/>
    <lineage>
        <taxon>Bacteria</taxon>
        <taxon>Pseudomonadati</taxon>
        <taxon>Thermodesulfobacteriota</taxon>
        <taxon>Desulfobulbia</taxon>
        <taxon>Desulfobulbales</taxon>
        <taxon>Desulfobulbaceae</taxon>
        <taxon>Desulfobulbus</taxon>
    </lineage>
</organism>
<accession>A0A7T5VC57</accession>
<keyword evidence="2" id="KW-1185">Reference proteome</keyword>
<evidence type="ECO:0000313" key="1">
    <source>
        <dbReference type="EMBL" id="QQG65170.1"/>
    </source>
</evidence>
<name>A0A7T5VC57_9BACT</name>
<gene>
    <name evidence="1" type="ORF">HP555_04440</name>
</gene>
<protein>
    <submittedName>
        <fullName evidence="1">Uncharacterized protein</fullName>
    </submittedName>
</protein>
<proteinExistence type="predicted"/>
<reference evidence="1 2" key="1">
    <citation type="submission" date="2020-05" db="EMBL/GenBank/DDBJ databases">
        <title>Complete genome of Desulfobulbus oligotrophicus.</title>
        <authorList>
            <person name="Podar M."/>
        </authorList>
    </citation>
    <scope>NUCLEOTIDE SEQUENCE [LARGE SCALE GENOMIC DNA]</scope>
    <source>
        <strain evidence="1 2">Prop6</strain>
    </source>
</reference>
<dbReference type="AlphaFoldDB" id="A0A7T5VC57"/>
<dbReference type="RefSeq" id="WP_199263989.1">
    <property type="nucleotide sequence ID" value="NZ_CP054140.1"/>
</dbReference>
<dbReference type="Proteomes" id="UP000596092">
    <property type="component" value="Chromosome"/>
</dbReference>
<evidence type="ECO:0000313" key="2">
    <source>
        <dbReference type="Proteomes" id="UP000596092"/>
    </source>
</evidence>
<dbReference type="EMBL" id="CP054140">
    <property type="protein sequence ID" value="QQG65170.1"/>
    <property type="molecule type" value="Genomic_DNA"/>
</dbReference>